<proteinExistence type="predicted"/>
<dbReference type="EMBL" id="AQFT01000096">
    <property type="protein sequence ID" value="EMZ24453.1"/>
    <property type="molecule type" value="Genomic_DNA"/>
</dbReference>
<reference evidence="2 3" key="1">
    <citation type="journal article" date="2014" name="Genome Announc.">
        <title>Draft genome sequences of the altered schaedler flora, a defined bacterial community from gnotobiotic mice.</title>
        <authorList>
            <person name="Wannemuehler M.J."/>
            <person name="Overstreet A.M."/>
            <person name="Ward D.V."/>
            <person name="Phillips G.J."/>
        </authorList>
    </citation>
    <scope>NUCLEOTIDE SEQUENCE [LARGE SCALE GENOMIC DNA]</scope>
    <source>
        <strain evidence="2 3">ASF492</strain>
    </source>
</reference>
<keyword evidence="3" id="KW-1185">Reference proteome</keyword>
<dbReference type="STRING" id="1235802.C823_03138"/>
<gene>
    <name evidence="2" type="ORF">C823_03138</name>
</gene>
<protein>
    <recommendedName>
        <fullName evidence="1">N-acetyltransferase domain-containing protein</fullName>
    </recommendedName>
</protein>
<evidence type="ECO:0000313" key="2">
    <source>
        <dbReference type="EMBL" id="EMZ24453.1"/>
    </source>
</evidence>
<feature type="domain" description="N-acetyltransferase" evidence="1">
    <location>
        <begin position="3"/>
        <end position="143"/>
    </location>
</feature>
<organism evidence="2 3">
    <name type="scientific">Eubacterium plexicaudatum ASF492</name>
    <dbReference type="NCBI Taxonomy" id="1235802"/>
    <lineage>
        <taxon>Bacteria</taxon>
        <taxon>Bacillati</taxon>
        <taxon>Bacillota</taxon>
        <taxon>Clostridia</taxon>
        <taxon>Eubacteriales</taxon>
        <taxon>Eubacteriaceae</taxon>
        <taxon>Eubacterium</taxon>
    </lineage>
</organism>
<dbReference type="Pfam" id="PF13302">
    <property type="entry name" value="Acetyltransf_3"/>
    <property type="match status" value="1"/>
</dbReference>
<dbReference type="eggNOG" id="COG0456">
    <property type="taxonomic scope" value="Bacteria"/>
</dbReference>
<dbReference type="InterPro" id="IPR016181">
    <property type="entry name" value="Acyl_CoA_acyltransferase"/>
</dbReference>
<dbReference type="HOGENOM" id="CLU_013985_13_0_9"/>
<evidence type="ECO:0000313" key="3">
    <source>
        <dbReference type="Proteomes" id="UP000012589"/>
    </source>
</evidence>
<dbReference type="Proteomes" id="UP000012589">
    <property type="component" value="Unassembled WGS sequence"/>
</dbReference>
<dbReference type="SUPFAM" id="SSF55729">
    <property type="entry name" value="Acyl-CoA N-acyltransferases (Nat)"/>
    <property type="match status" value="1"/>
</dbReference>
<dbReference type="AlphaFoldDB" id="N2ADC1"/>
<dbReference type="OrthoDB" id="9796381at2"/>
<accession>N2ADC1</accession>
<dbReference type="InterPro" id="IPR000182">
    <property type="entry name" value="GNAT_dom"/>
</dbReference>
<dbReference type="PATRIC" id="fig|1235802.3.peg.3319"/>
<dbReference type="Gene3D" id="3.40.630.30">
    <property type="match status" value="1"/>
</dbReference>
<comment type="caution">
    <text evidence="2">The sequence shown here is derived from an EMBL/GenBank/DDBJ whole genome shotgun (WGS) entry which is preliminary data.</text>
</comment>
<evidence type="ECO:0000259" key="1">
    <source>
        <dbReference type="Pfam" id="PF13302"/>
    </source>
</evidence>
<name>N2ADC1_9FIRM</name>
<sequence length="170" mass="19369">MHIRQTTPDDLERIFSIYAYAREQMRRSGNADQWGNDKPSEELIKMDIENGDSYVIITPDTAEIAAVFSFIIGDDPTYAHIENGHWLNNDTYGTIHRIASSGIKKGILGHCLAFCEAKAPNIRIDTHERNHIMRHLLERSGYQKCGRIYVANGSPRIAYQKQLLPDRSPL</sequence>